<dbReference type="EMBL" id="GL870998">
    <property type="protein sequence ID" value="EGC37501.1"/>
    <property type="molecule type" value="Genomic_DNA"/>
</dbReference>
<dbReference type="Gene3D" id="1.20.245.10">
    <property type="entry name" value="Lipoxygenase-1, Domain 5"/>
    <property type="match status" value="1"/>
</dbReference>
<dbReference type="KEGG" id="dpp:DICPUDRAFT_86938"/>
<evidence type="ECO:0000313" key="1">
    <source>
        <dbReference type="EMBL" id="EGC37501.1"/>
    </source>
</evidence>
<keyword evidence="2" id="KW-1185">Reference proteome</keyword>
<name>F0ZEW8_DICPU</name>
<accession>F0ZEW8</accession>
<dbReference type="eggNOG" id="ENOG502RDJK">
    <property type="taxonomic scope" value="Eukaryota"/>
</dbReference>
<evidence type="ECO:0000313" key="2">
    <source>
        <dbReference type="Proteomes" id="UP000001064"/>
    </source>
</evidence>
<gene>
    <name evidence="1" type="ORF">DICPUDRAFT_86938</name>
</gene>
<dbReference type="AlphaFoldDB" id="F0ZEW8"/>
<dbReference type="SUPFAM" id="SSF48484">
    <property type="entry name" value="Lipoxigenase"/>
    <property type="match status" value="1"/>
</dbReference>
<evidence type="ECO:0008006" key="3">
    <source>
        <dbReference type="Google" id="ProtNLM"/>
    </source>
</evidence>
<dbReference type="InParanoid" id="F0ZEW8"/>
<dbReference type="RefSeq" id="XP_003285975.1">
    <property type="nucleotide sequence ID" value="XM_003285927.1"/>
</dbReference>
<organism evidence="1 2">
    <name type="scientific">Dictyostelium purpureum</name>
    <name type="common">Slime mold</name>
    <dbReference type="NCBI Taxonomy" id="5786"/>
    <lineage>
        <taxon>Eukaryota</taxon>
        <taxon>Amoebozoa</taxon>
        <taxon>Evosea</taxon>
        <taxon>Eumycetozoa</taxon>
        <taxon>Dictyostelia</taxon>
        <taxon>Dictyosteliales</taxon>
        <taxon>Dictyosteliaceae</taxon>
        <taxon>Dictyostelium</taxon>
    </lineage>
</organism>
<dbReference type="OMA" id="YEGQVQM"/>
<dbReference type="Proteomes" id="UP000001064">
    <property type="component" value="Unassembled WGS sequence"/>
</dbReference>
<dbReference type="FunCoup" id="F0ZEW8">
    <property type="interactions" value="140"/>
</dbReference>
<dbReference type="VEuPathDB" id="AmoebaDB:DICPUDRAFT_86938"/>
<protein>
    <recommendedName>
        <fullName evidence="3">Lipoxygenase domain-containing protein</fullName>
    </recommendedName>
</protein>
<dbReference type="GeneID" id="10499675"/>
<reference evidence="2" key="1">
    <citation type="journal article" date="2011" name="Genome Biol.">
        <title>Comparative genomics of the social amoebae Dictyostelium discoideum and Dictyostelium purpureum.</title>
        <authorList>
            <consortium name="US DOE Joint Genome Institute (JGI-PGF)"/>
            <person name="Sucgang R."/>
            <person name="Kuo A."/>
            <person name="Tian X."/>
            <person name="Salerno W."/>
            <person name="Parikh A."/>
            <person name="Feasley C.L."/>
            <person name="Dalin E."/>
            <person name="Tu H."/>
            <person name="Huang E."/>
            <person name="Barry K."/>
            <person name="Lindquist E."/>
            <person name="Shapiro H."/>
            <person name="Bruce D."/>
            <person name="Schmutz J."/>
            <person name="Salamov A."/>
            <person name="Fey P."/>
            <person name="Gaudet P."/>
            <person name="Anjard C."/>
            <person name="Babu M.M."/>
            <person name="Basu S."/>
            <person name="Bushmanova Y."/>
            <person name="van der Wel H."/>
            <person name="Katoh-Kurasawa M."/>
            <person name="Dinh C."/>
            <person name="Coutinho P.M."/>
            <person name="Saito T."/>
            <person name="Elias M."/>
            <person name="Schaap P."/>
            <person name="Kay R.R."/>
            <person name="Henrissat B."/>
            <person name="Eichinger L."/>
            <person name="Rivero F."/>
            <person name="Putnam N.H."/>
            <person name="West C.M."/>
            <person name="Loomis W.F."/>
            <person name="Chisholm R.L."/>
            <person name="Shaulsky G."/>
            <person name="Strassmann J.E."/>
            <person name="Queller D.C."/>
            <person name="Kuspa A."/>
            <person name="Grigoriev I.V."/>
        </authorList>
    </citation>
    <scope>NUCLEOTIDE SEQUENCE [LARGE SCALE GENOMIC DNA]</scope>
    <source>
        <strain evidence="2">QSDP1</strain>
    </source>
</reference>
<proteinExistence type="predicted"/>
<sequence length="617" mass="72677">MEFINKKINEKSRDILQGLISHADKQARKSTRNELIEINKGHYKKYLNLVPMIATVKVIRTCFKEPLNFHMVIECENSNTTPQKTQSRYKSFDSNWSEDKPFEFLMEKIEKKGFNINFMIIQENKYLFNNTKSILSVHIDQGFIGSSLEVRKKVYFESIREGLEDDIIIGNIEFEITMAPIKDFGLRYWERLPVFDPNFTVPPYAMPSDSFVHHDEFNELIVGFVIVYWLLRGEKNSFEMLPPNIQSRCDFSNTDEFFTSRRLNGCNRPYNNFEMVQDKEWQYELNLCFTGWEIKKDVWFPDNTSCRFKLINDELEIHSIAYQMHKDGETIVQMADGSQEWNDLKIKYMMIEFNYNINWGHVGVHYIVEMFNMAFYRNIVHNPIKNLLYPHFDGVIFNNWLVVRPMIDGVVTLAAAFTYEGQVQMLRDKFKEVTYKWEPTSLPENIKNNVYDPANQAIWNGIKEYVEDFFLHNQNEILKYWGEIEKVSDDLKEHSLNPDNNQVEIKTIQDLQQCSVYIIYQAVFQHAWIHWKAWDEEAEAVIFNKGGETSLKNIKYYQNLGNAIEAGVQYPSPYVRQYPILDSEFGGPELLQKKIWENAHKINPGISIGSLVMSPNI</sequence>
<dbReference type="OrthoDB" id="14794at2759"/>
<dbReference type="GO" id="GO:0034440">
    <property type="term" value="P:lipid oxidation"/>
    <property type="evidence" value="ECO:0000318"/>
    <property type="project" value="GO_Central"/>
</dbReference>
<dbReference type="GO" id="GO:0016702">
    <property type="term" value="F:oxidoreductase activity, acting on single donors with incorporation of molecular oxygen, incorporation of two atoms of oxygen"/>
    <property type="evidence" value="ECO:0000318"/>
    <property type="project" value="GO_Central"/>
</dbReference>
<dbReference type="InterPro" id="IPR036226">
    <property type="entry name" value="LipOase_C_sf"/>
</dbReference>